<dbReference type="GO" id="GO:0003700">
    <property type="term" value="F:DNA-binding transcription factor activity"/>
    <property type="evidence" value="ECO:0007669"/>
    <property type="project" value="TreeGrafter"/>
</dbReference>
<dbReference type="SMART" id="SM00354">
    <property type="entry name" value="HTH_LACI"/>
    <property type="match status" value="1"/>
</dbReference>
<keyword evidence="7" id="KW-1185">Reference proteome</keyword>
<proteinExistence type="predicted"/>
<name>A0A2G4YQK9_9PROT</name>
<dbReference type="PANTHER" id="PTHR30146">
    <property type="entry name" value="LACI-RELATED TRANSCRIPTIONAL REPRESSOR"/>
    <property type="match status" value="1"/>
</dbReference>
<evidence type="ECO:0000313" key="7">
    <source>
        <dbReference type="Proteomes" id="UP000229730"/>
    </source>
</evidence>
<dbReference type="InterPro" id="IPR010982">
    <property type="entry name" value="Lambda_DNA-bd_dom_sf"/>
</dbReference>
<evidence type="ECO:0000256" key="1">
    <source>
        <dbReference type="ARBA" id="ARBA00022491"/>
    </source>
</evidence>
<dbReference type="PROSITE" id="PS00356">
    <property type="entry name" value="HTH_LACI_1"/>
    <property type="match status" value="1"/>
</dbReference>
<dbReference type="InterPro" id="IPR000843">
    <property type="entry name" value="HTH_LacI"/>
</dbReference>
<organism evidence="6 7">
    <name type="scientific">Paremcibacter congregatus</name>
    <dbReference type="NCBI Taxonomy" id="2043170"/>
    <lineage>
        <taxon>Bacteria</taxon>
        <taxon>Pseudomonadati</taxon>
        <taxon>Pseudomonadota</taxon>
        <taxon>Alphaproteobacteria</taxon>
        <taxon>Emcibacterales</taxon>
        <taxon>Emcibacteraceae</taxon>
        <taxon>Paremcibacter</taxon>
    </lineage>
</organism>
<dbReference type="AlphaFoldDB" id="A0A2G4YQK9"/>
<keyword evidence="2" id="KW-0805">Transcription regulation</keyword>
<evidence type="ECO:0000259" key="5">
    <source>
        <dbReference type="PROSITE" id="PS50932"/>
    </source>
</evidence>
<dbReference type="Gene3D" id="1.10.260.40">
    <property type="entry name" value="lambda repressor-like DNA-binding domains"/>
    <property type="match status" value="1"/>
</dbReference>
<gene>
    <name evidence="6" type="ORF">CRD36_12490</name>
</gene>
<dbReference type="CDD" id="cd06267">
    <property type="entry name" value="PBP1_LacI_sugar_binding-like"/>
    <property type="match status" value="1"/>
</dbReference>
<comment type="caution">
    <text evidence="6">The sequence shown here is derived from an EMBL/GenBank/DDBJ whole genome shotgun (WGS) entry which is preliminary data.</text>
</comment>
<keyword evidence="4" id="KW-0804">Transcription</keyword>
<dbReference type="SUPFAM" id="SSF53822">
    <property type="entry name" value="Periplasmic binding protein-like I"/>
    <property type="match status" value="1"/>
</dbReference>
<dbReference type="Proteomes" id="UP000229730">
    <property type="component" value="Unassembled WGS sequence"/>
</dbReference>
<evidence type="ECO:0000256" key="3">
    <source>
        <dbReference type="ARBA" id="ARBA00023125"/>
    </source>
</evidence>
<reference evidence="6 7" key="1">
    <citation type="submission" date="2017-10" db="EMBL/GenBank/DDBJ databases">
        <title>Frigbacter circumglobatus gen. nov. sp. nov., isolated from sediment cultured in situ.</title>
        <authorList>
            <person name="Zhao Z."/>
        </authorList>
    </citation>
    <scope>NUCLEOTIDE SEQUENCE [LARGE SCALE GENOMIC DNA]</scope>
    <source>
        <strain evidence="6 7">ZYL</strain>
    </source>
</reference>
<keyword evidence="3" id="KW-0238">DNA-binding</keyword>
<dbReference type="GO" id="GO:0000976">
    <property type="term" value="F:transcription cis-regulatory region binding"/>
    <property type="evidence" value="ECO:0007669"/>
    <property type="project" value="TreeGrafter"/>
</dbReference>
<dbReference type="CDD" id="cd01392">
    <property type="entry name" value="HTH_LacI"/>
    <property type="match status" value="1"/>
</dbReference>
<dbReference type="Gene3D" id="3.40.50.2300">
    <property type="match status" value="2"/>
</dbReference>
<dbReference type="PROSITE" id="PS50932">
    <property type="entry name" value="HTH_LACI_2"/>
    <property type="match status" value="1"/>
</dbReference>
<evidence type="ECO:0000313" key="6">
    <source>
        <dbReference type="EMBL" id="PHZ84613.1"/>
    </source>
</evidence>
<feature type="domain" description="HTH lacI-type" evidence="5">
    <location>
        <begin position="13"/>
        <end position="67"/>
    </location>
</feature>
<dbReference type="PRINTS" id="PR00036">
    <property type="entry name" value="HTHLACI"/>
</dbReference>
<dbReference type="InParanoid" id="A0A2G4YQK9"/>
<dbReference type="Pfam" id="PF13377">
    <property type="entry name" value="Peripla_BP_3"/>
    <property type="match status" value="1"/>
</dbReference>
<dbReference type="SUPFAM" id="SSF47413">
    <property type="entry name" value="lambda repressor-like DNA-binding domains"/>
    <property type="match status" value="1"/>
</dbReference>
<evidence type="ECO:0000256" key="2">
    <source>
        <dbReference type="ARBA" id="ARBA00023015"/>
    </source>
</evidence>
<dbReference type="EMBL" id="PDEM01000024">
    <property type="protein sequence ID" value="PHZ84613.1"/>
    <property type="molecule type" value="Genomic_DNA"/>
</dbReference>
<dbReference type="InterPro" id="IPR028082">
    <property type="entry name" value="Peripla_BP_I"/>
</dbReference>
<keyword evidence="1" id="KW-0678">Repressor</keyword>
<dbReference type="OrthoDB" id="7939625at2"/>
<sequence>MTQSKKDKPPGKVTLRDVARESGVSVATVSYVLNDTGSVGEKVKKQVRTAIKRLGYRPNIAAQAMRTGRTKTIGIILPDLRNPFFPELAQSVESAARANGFAVFMVDTQESPTAEAEGIYKLIQYGVEGIVWCPSSDKDYFKEYNGAVPVVVIDRPLPDYDTVYSDYVKGGHLMARYLLEQGHQTIGLISGPQSIESAAQRRQGFLQGIGDQASLQWELENPFSINLCPEAVAALLKKDVSVVVAGNDMIAIGVIKLFHQHNIKVPEEISVVGFDDIPWSEIVQPALTTMHQPIGELGKEAVNLLMRRIDNPQASRKSVILDVALVARQSVATR</sequence>
<accession>A0A2G4YQK9</accession>
<dbReference type="PANTHER" id="PTHR30146:SF148">
    <property type="entry name" value="HTH-TYPE TRANSCRIPTIONAL REPRESSOR PURR-RELATED"/>
    <property type="match status" value="1"/>
</dbReference>
<protein>
    <submittedName>
        <fullName evidence="6">LacI family transcriptional regulator</fullName>
    </submittedName>
</protein>
<dbReference type="InterPro" id="IPR046335">
    <property type="entry name" value="LacI/GalR-like_sensor"/>
</dbReference>
<evidence type="ECO:0000256" key="4">
    <source>
        <dbReference type="ARBA" id="ARBA00023163"/>
    </source>
</evidence>
<dbReference type="Pfam" id="PF00356">
    <property type="entry name" value="LacI"/>
    <property type="match status" value="1"/>
</dbReference>
<dbReference type="RefSeq" id="WP_099473725.1">
    <property type="nucleotide sequence ID" value="NZ_CP041025.1"/>
</dbReference>